<dbReference type="PANTHER" id="PTHR12857">
    <property type="entry name" value="CXXC MOTIF CONTAINING ZINC BINDING PROTEIN"/>
    <property type="match status" value="1"/>
</dbReference>
<dbReference type="InterPro" id="IPR008584">
    <property type="entry name" value="CXXC_Zn-binding_euk"/>
</dbReference>
<evidence type="ECO:0000313" key="5">
    <source>
        <dbReference type="Proteomes" id="UP000186922"/>
    </source>
</evidence>
<dbReference type="AlphaFoldDB" id="A0A1D1VVS7"/>
<dbReference type="OrthoDB" id="10248838at2759"/>
<keyword evidence="3" id="KW-0862">Zinc</keyword>
<evidence type="ECO:0000256" key="3">
    <source>
        <dbReference type="ARBA" id="ARBA00022833"/>
    </source>
</evidence>
<keyword evidence="2" id="KW-0479">Metal-binding</keyword>
<dbReference type="Pfam" id="PF05907">
    <property type="entry name" value="CXXC_Zn-b_euk"/>
    <property type="match status" value="1"/>
</dbReference>
<proteinExistence type="inferred from homology"/>
<sequence>MKFDLQIKGDLENVQEFVPSPLETFEWHMKFKCAGCGEEKDTYRVISLNDTSGTKLGRGEAHLVETCQFCRHANNASIVGFEKAVGIPYTESDDGTFKTVCTFDCRGLEPTGFRFGGGYRIASSKSKTVFNDVTFEDNEWTDYDEEGKESISVLNLEYRFVRRK</sequence>
<reference evidence="4 5" key="1">
    <citation type="journal article" date="2016" name="Nat. Commun.">
        <title>Extremotolerant tardigrade genome and improved radiotolerance of human cultured cells by tardigrade-unique protein.</title>
        <authorList>
            <person name="Hashimoto T."/>
            <person name="Horikawa D.D."/>
            <person name="Saito Y."/>
            <person name="Kuwahara H."/>
            <person name="Kozuka-Hata H."/>
            <person name="Shin-I T."/>
            <person name="Minakuchi Y."/>
            <person name="Ohishi K."/>
            <person name="Motoyama A."/>
            <person name="Aizu T."/>
            <person name="Enomoto A."/>
            <person name="Kondo K."/>
            <person name="Tanaka S."/>
            <person name="Hara Y."/>
            <person name="Koshikawa S."/>
            <person name="Sagara H."/>
            <person name="Miura T."/>
            <person name="Yokobori S."/>
            <person name="Miyagawa K."/>
            <person name="Suzuki Y."/>
            <person name="Kubo T."/>
            <person name="Oyama M."/>
            <person name="Kohara Y."/>
            <person name="Fujiyama A."/>
            <person name="Arakawa K."/>
            <person name="Katayama T."/>
            <person name="Toyoda A."/>
            <person name="Kunieda T."/>
        </authorList>
    </citation>
    <scope>NUCLEOTIDE SEQUENCE [LARGE SCALE GENOMIC DNA]</scope>
    <source>
        <strain evidence="4 5">YOKOZUNA-1</strain>
    </source>
</reference>
<protein>
    <recommendedName>
        <fullName evidence="6">DUF866 domain-containing protein</fullName>
    </recommendedName>
</protein>
<dbReference type="PANTHER" id="PTHR12857:SF0">
    <property type="entry name" value="CXXC MOTIF CONTAINING ZINC BINDING PROTEIN"/>
    <property type="match status" value="1"/>
</dbReference>
<comment type="similarity">
    <text evidence="1">Belongs to the UPF0587 family.</text>
</comment>
<name>A0A1D1VVS7_RAMVA</name>
<evidence type="ECO:0000256" key="1">
    <source>
        <dbReference type="ARBA" id="ARBA00007818"/>
    </source>
</evidence>
<dbReference type="GO" id="GO:0008270">
    <property type="term" value="F:zinc ion binding"/>
    <property type="evidence" value="ECO:0007669"/>
    <property type="project" value="TreeGrafter"/>
</dbReference>
<evidence type="ECO:0000313" key="4">
    <source>
        <dbReference type="EMBL" id="GAV05570.1"/>
    </source>
</evidence>
<comment type="caution">
    <text evidence="4">The sequence shown here is derived from an EMBL/GenBank/DDBJ whole genome shotgun (WGS) entry which is preliminary data.</text>
</comment>
<gene>
    <name evidence="4" type="primary">RvY_15676-1</name>
    <name evidence="4" type="synonym">RvY_15676.1</name>
    <name evidence="4" type="ORF">RvY_15676</name>
</gene>
<keyword evidence="5" id="KW-1185">Reference proteome</keyword>
<evidence type="ECO:0008006" key="6">
    <source>
        <dbReference type="Google" id="ProtNLM"/>
    </source>
</evidence>
<dbReference type="SUPFAM" id="SSF141678">
    <property type="entry name" value="MAL13P1.257-like"/>
    <property type="match status" value="1"/>
</dbReference>
<dbReference type="EMBL" id="BDGG01000012">
    <property type="protein sequence ID" value="GAV05570.1"/>
    <property type="molecule type" value="Genomic_DNA"/>
</dbReference>
<dbReference type="Proteomes" id="UP000186922">
    <property type="component" value="Unassembled WGS sequence"/>
</dbReference>
<accession>A0A1D1VVS7</accession>
<evidence type="ECO:0000256" key="2">
    <source>
        <dbReference type="ARBA" id="ARBA00022723"/>
    </source>
</evidence>
<organism evidence="4 5">
    <name type="scientific">Ramazzottius varieornatus</name>
    <name type="common">Water bear</name>
    <name type="synonym">Tardigrade</name>
    <dbReference type="NCBI Taxonomy" id="947166"/>
    <lineage>
        <taxon>Eukaryota</taxon>
        <taxon>Metazoa</taxon>
        <taxon>Ecdysozoa</taxon>
        <taxon>Tardigrada</taxon>
        <taxon>Eutardigrada</taxon>
        <taxon>Parachela</taxon>
        <taxon>Hypsibioidea</taxon>
        <taxon>Ramazzottiidae</taxon>
        <taxon>Ramazzottius</taxon>
    </lineage>
</organism>